<dbReference type="InterPro" id="IPR030391">
    <property type="entry name" value="MeTrfase_TrmA_CS"/>
</dbReference>
<feature type="binding site" evidence="4">
    <location>
        <position position="309"/>
    </location>
    <ligand>
        <name>S-adenosyl-L-methionine</name>
        <dbReference type="ChEBI" id="CHEBI:59789"/>
    </ligand>
</feature>
<evidence type="ECO:0000256" key="3">
    <source>
        <dbReference type="ARBA" id="ARBA00022691"/>
    </source>
</evidence>
<comment type="similarity">
    <text evidence="4">Belongs to the class I-like SAM-binding methyltransferase superfamily. RNA M5U methyltransferase family.</text>
</comment>
<dbReference type="PROSITE" id="PS01230">
    <property type="entry name" value="TRMA_1"/>
    <property type="match status" value="1"/>
</dbReference>
<dbReference type="PROSITE" id="PS01231">
    <property type="entry name" value="TRMA_2"/>
    <property type="match status" value="1"/>
</dbReference>
<dbReference type="Pfam" id="PF05958">
    <property type="entry name" value="tRNA_U5-meth_tr"/>
    <property type="match status" value="1"/>
</dbReference>
<keyword evidence="3 4" id="KW-0949">S-adenosyl-L-methionine</keyword>
<name>A0A9D2EQF9_9FIRM</name>
<gene>
    <name evidence="6" type="primary">rlmD</name>
    <name evidence="6" type="ORF">H9811_02975</name>
</gene>
<comment type="caution">
    <text evidence="6">The sequence shown here is derived from an EMBL/GenBank/DDBJ whole genome shotgun (WGS) entry which is preliminary data.</text>
</comment>
<keyword evidence="2 4" id="KW-0808">Transferase</keyword>
<evidence type="ECO:0000256" key="5">
    <source>
        <dbReference type="PROSITE-ProRule" id="PRU10015"/>
    </source>
</evidence>
<dbReference type="EC" id="2.1.1.190" evidence="6"/>
<dbReference type="PANTHER" id="PTHR11061:SF30">
    <property type="entry name" value="TRNA (URACIL(54)-C(5))-METHYLTRANSFERASE"/>
    <property type="match status" value="1"/>
</dbReference>
<dbReference type="Gene3D" id="3.40.50.150">
    <property type="entry name" value="Vaccinia Virus protein VP39"/>
    <property type="match status" value="1"/>
</dbReference>
<dbReference type="NCBIfam" id="TIGR00479">
    <property type="entry name" value="rumA"/>
    <property type="match status" value="1"/>
</dbReference>
<protein>
    <submittedName>
        <fullName evidence="6">23S rRNA (Uracil(1939)-C(5))-methyltransferase RlmD</fullName>
        <ecNumber evidence="6">2.1.1.190</ecNumber>
    </submittedName>
</protein>
<dbReference type="AlphaFoldDB" id="A0A9D2EQF9"/>
<dbReference type="InterPro" id="IPR029063">
    <property type="entry name" value="SAM-dependent_MTases_sf"/>
</dbReference>
<dbReference type="EMBL" id="DXBP01000019">
    <property type="protein sequence ID" value="HIZ41507.1"/>
    <property type="molecule type" value="Genomic_DNA"/>
</dbReference>
<feature type="active site" description="Nucleophile" evidence="4">
    <location>
        <position position="336"/>
    </location>
</feature>
<dbReference type="Proteomes" id="UP000824048">
    <property type="component" value="Unassembled WGS sequence"/>
</dbReference>
<dbReference type="SUPFAM" id="SSF53335">
    <property type="entry name" value="S-adenosyl-L-methionine-dependent methyltransferases"/>
    <property type="match status" value="1"/>
</dbReference>
<dbReference type="InterPro" id="IPR010280">
    <property type="entry name" value="U5_MeTrfase_fam"/>
</dbReference>
<proteinExistence type="inferred from homology"/>
<feature type="binding site" evidence="4">
    <location>
        <position position="261"/>
    </location>
    <ligand>
        <name>S-adenosyl-L-methionine</name>
        <dbReference type="ChEBI" id="CHEBI:59789"/>
    </ligand>
</feature>
<feature type="binding site" evidence="4">
    <location>
        <position position="240"/>
    </location>
    <ligand>
        <name>S-adenosyl-L-methionine</name>
        <dbReference type="ChEBI" id="CHEBI:59789"/>
    </ligand>
</feature>
<evidence type="ECO:0000313" key="6">
    <source>
        <dbReference type="EMBL" id="HIZ41507.1"/>
    </source>
</evidence>
<evidence type="ECO:0000256" key="4">
    <source>
        <dbReference type="PROSITE-ProRule" id="PRU01024"/>
    </source>
</evidence>
<evidence type="ECO:0000256" key="2">
    <source>
        <dbReference type="ARBA" id="ARBA00022679"/>
    </source>
</evidence>
<dbReference type="InterPro" id="IPR030390">
    <property type="entry name" value="MeTrfase_TrmA_AS"/>
</dbReference>
<keyword evidence="1 4" id="KW-0489">Methyltransferase</keyword>
<evidence type="ECO:0000256" key="1">
    <source>
        <dbReference type="ARBA" id="ARBA00022603"/>
    </source>
</evidence>
<reference evidence="6" key="2">
    <citation type="submission" date="2021-04" db="EMBL/GenBank/DDBJ databases">
        <authorList>
            <person name="Gilroy R."/>
        </authorList>
    </citation>
    <scope>NUCLEOTIDE SEQUENCE</scope>
    <source>
        <strain evidence="6">ChiSxjej1B13-11774</strain>
    </source>
</reference>
<dbReference type="Gene3D" id="2.40.50.1070">
    <property type="match status" value="1"/>
</dbReference>
<sequence>MSKTCPNFSQKCGGCPLLAMPYPEQLAQKQARLQTLLGRFAPVDAVLGMESPWHYRNKAIASFAMRQGKLVCGLYAEGTHKVLPGTDCLLQQEELNRTLAAVLQAARECRWTAYDEDRGTGLLRHVMLRGTRDGKVLVTLVTPGPELPGSRNFCAALRKAAPWVAGIVHNINLTVTSAVLGNREKVLFGPGQVLDTLCGLRFAISSRSFYQVNPAQTEVLYRTAIGLAGLTGRETVVDAYCGIGTIGLCAASSAGRVLGIERNPAAVRDAIANARRNGVVNARFTCADSTEWMEEAARELLHPDVVFLDPPRAGSTPACIGAVVKMAPRRVVYVSCDPETLARDVALFAKQGYKAQRFVPVDLFPHTRHIETVVLLSKGEIDSKKVRVEFSLEDMDMSGFQKGATYEQIKTYVLEHTGLKVSSLYISQVKRKCGLDVGQNYNLSKKEDAKVPQCPPEKEAAIMEALKHFQMLE</sequence>
<reference evidence="6" key="1">
    <citation type="journal article" date="2021" name="PeerJ">
        <title>Extensive microbial diversity within the chicken gut microbiome revealed by metagenomics and culture.</title>
        <authorList>
            <person name="Gilroy R."/>
            <person name="Ravi A."/>
            <person name="Getino M."/>
            <person name="Pursley I."/>
            <person name="Horton D.L."/>
            <person name="Alikhan N.F."/>
            <person name="Baker D."/>
            <person name="Gharbi K."/>
            <person name="Hall N."/>
            <person name="Watson M."/>
            <person name="Adriaenssens E.M."/>
            <person name="Foster-Nyarko E."/>
            <person name="Jarju S."/>
            <person name="Secka A."/>
            <person name="Antonio M."/>
            <person name="Oren A."/>
            <person name="Chaudhuri R.R."/>
            <person name="La Ragione R."/>
            <person name="Hildebrand F."/>
            <person name="Pallen M.J."/>
        </authorList>
    </citation>
    <scope>NUCLEOTIDE SEQUENCE</scope>
    <source>
        <strain evidence="6">ChiSxjej1B13-11774</strain>
    </source>
</reference>
<accession>A0A9D2EQF9</accession>
<dbReference type="PROSITE" id="PS51687">
    <property type="entry name" value="SAM_MT_RNA_M5U"/>
    <property type="match status" value="1"/>
</dbReference>
<dbReference type="GO" id="GO:0070041">
    <property type="term" value="F:rRNA (uridine-C5-)-methyltransferase activity"/>
    <property type="evidence" value="ECO:0007669"/>
    <property type="project" value="TreeGrafter"/>
</dbReference>
<feature type="binding site" evidence="4">
    <location>
        <position position="211"/>
    </location>
    <ligand>
        <name>S-adenosyl-L-methionine</name>
        <dbReference type="ChEBI" id="CHEBI:59789"/>
    </ligand>
</feature>
<dbReference type="GO" id="GO:0070475">
    <property type="term" value="P:rRNA base methylation"/>
    <property type="evidence" value="ECO:0007669"/>
    <property type="project" value="TreeGrafter"/>
</dbReference>
<feature type="active site" evidence="5">
    <location>
        <position position="336"/>
    </location>
</feature>
<organism evidence="6 7">
    <name type="scientific">Candidatus Gemmiger excrementigallinarum</name>
    <dbReference type="NCBI Taxonomy" id="2838609"/>
    <lineage>
        <taxon>Bacteria</taxon>
        <taxon>Bacillati</taxon>
        <taxon>Bacillota</taxon>
        <taxon>Clostridia</taxon>
        <taxon>Eubacteriales</taxon>
        <taxon>Gemmiger</taxon>
    </lineage>
</organism>
<dbReference type="FunFam" id="3.40.50.150:FF:000009">
    <property type="entry name" value="23S rRNA (Uracil(1939)-C(5))-methyltransferase RlmD"/>
    <property type="match status" value="1"/>
</dbReference>
<dbReference type="FunFam" id="2.40.50.1070:FF:000003">
    <property type="entry name" value="23S rRNA (Uracil-5-)-methyltransferase RumA"/>
    <property type="match status" value="1"/>
</dbReference>
<dbReference type="CDD" id="cd02440">
    <property type="entry name" value="AdoMet_MTases"/>
    <property type="match status" value="1"/>
</dbReference>
<evidence type="ECO:0000313" key="7">
    <source>
        <dbReference type="Proteomes" id="UP000824048"/>
    </source>
</evidence>
<dbReference type="PANTHER" id="PTHR11061">
    <property type="entry name" value="RNA M5U METHYLTRANSFERASE"/>
    <property type="match status" value="1"/>
</dbReference>